<protein>
    <submittedName>
        <fullName evidence="1">WEB family protein</fullName>
    </submittedName>
</protein>
<comment type="caution">
    <text evidence="1">The sequence shown here is derived from an EMBL/GenBank/DDBJ whole genome shotgun (WGS) entry which is preliminary data.</text>
</comment>
<accession>A0ACB7VTS7</accession>
<dbReference type="Proteomes" id="UP000827976">
    <property type="component" value="Chromosome 7"/>
</dbReference>
<organism evidence="1 2">
    <name type="scientific">Dioscorea alata</name>
    <name type="common">Purple yam</name>
    <dbReference type="NCBI Taxonomy" id="55571"/>
    <lineage>
        <taxon>Eukaryota</taxon>
        <taxon>Viridiplantae</taxon>
        <taxon>Streptophyta</taxon>
        <taxon>Embryophyta</taxon>
        <taxon>Tracheophyta</taxon>
        <taxon>Spermatophyta</taxon>
        <taxon>Magnoliopsida</taxon>
        <taxon>Liliopsida</taxon>
        <taxon>Dioscoreales</taxon>
        <taxon>Dioscoreaceae</taxon>
        <taxon>Dioscorea</taxon>
    </lineage>
</organism>
<dbReference type="EMBL" id="CM037017">
    <property type="protein sequence ID" value="KAH7677763.1"/>
    <property type="molecule type" value="Genomic_DNA"/>
</dbReference>
<evidence type="ECO:0000313" key="1">
    <source>
        <dbReference type="EMBL" id="KAH7677763.1"/>
    </source>
</evidence>
<sequence length="557" mass="61800">MDAMEVGLGPSVEAVAPKDLNWAAGRVEIDTSAPFESVKEAVDRFGGSALWKSQLKNLFSPEKNDQFDEADAMKVEEQAAQIEKDLIMKEKETLDVLKELEMTKKIVDELKLKLQKEAAEASKSQELDSVGEKPQPVSQVEECSSKDTGGRVDVIGLNAGVSKQSPGSILVDLKLAKVSLSKTTSDLAGIRSSIELLNSKIEKEKLMLEKTRQKLAANTAEVANLEEELNLTTQKLQTVRDTESNQSLDPSEISRKIKELNCETEQFKKMAEAAKSEVSKLTSEIEQAKASMKTAEVRWLAARKMEEAARAAEASALEEMKALTNSDNLSGDLQNSSAVTLPIEEYIVLTRKAEEAEEASKKKIEAAMLKVEEANQSKQELLLRVEEAKKEVKTSRKVLEEALKRVEAANMGKLAVEEALRKWRSEHGQKRRSLPNSTKFKNAGPVHHRRDSRMLDVNGLSLLVPERSKSVMTLGQILSRKLLSPEDQGLEIQENTNVKLKVSLGQILNKNVISPPRSHEKKSSVKRKKFSFVGSIMLANQSKKNKKKRKQSCSSPK</sequence>
<name>A0ACB7VTS7_DIOAL</name>
<evidence type="ECO:0000313" key="2">
    <source>
        <dbReference type="Proteomes" id="UP000827976"/>
    </source>
</evidence>
<keyword evidence="2" id="KW-1185">Reference proteome</keyword>
<reference evidence="2" key="1">
    <citation type="journal article" date="2022" name="Nat. Commun.">
        <title>Chromosome evolution and the genetic basis of agronomically important traits in greater yam.</title>
        <authorList>
            <person name="Bredeson J.V."/>
            <person name="Lyons J.B."/>
            <person name="Oniyinde I.O."/>
            <person name="Okereke N.R."/>
            <person name="Kolade O."/>
            <person name="Nnabue I."/>
            <person name="Nwadili C.O."/>
            <person name="Hribova E."/>
            <person name="Parker M."/>
            <person name="Nwogha J."/>
            <person name="Shu S."/>
            <person name="Carlson J."/>
            <person name="Kariba R."/>
            <person name="Muthemba S."/>
            <person name="Knop K."/>
            <person name="Barton G.J."/>
            <person name="Sherwood A.V."/>
            <person name="Lopez-Montes A."/>
            <person name="Asiedu R."/>
            <person name="Jamnadass R."/>
            <person name="Muchugi A."/>
            <person name="Goodstein D."/>
            <person name="Egesi C.N."/>
            <person name="Featherston J."/>
            <person name="Asfaw A."/>
            <person name="Simpson G.G."/>
            <person name="Dolezel J."/>
            <person name="Hendre P.S."/>
            <person name="Van Deynze A."/>
            <person name="Kumar P.L."/>
            <person name="Obidiegwu J.E."/>
            <person name="Bhattacharjee R."/>
            <person name="Rokhsar D.S."/>
        </authorList>
    </citation>
    <scope>NUCLEOTIDE SEQUENCE [LARGE SCALE GENOMIC DNA]</scope>
    <source>
        <strain evidence="2">cv. TDa95/00328</strain>
    </source>
</reference>
<proteinExistence type="predicted"/>
<gene>
    <name evidence="1" type="ORF">IHE45_07G105000</name>
</gene>